<sequence>MTSDFSIEKASPEELPVVLEILDDAAEWLQGRGIDQWPASFSDDATWRIERIRSYIEFGLTYLVRGKSGKSVATFTLSRAADPQFMHGWPDGPDSGGYIFRMAVRRSAAGNDIGGVILDWAAREVARWGRAWLRIDVHRHNKQLQSYYERHGFTRVNEVTAPDSSVPGRTRGSGTLMQRATGGDAMATHDWDSDGAAALWLEASNVVRNLQLENPPVDENSWNAALEQASRVLERHALEIKQSNGMYYRPLTGRSHAPAESEGVTQN</sequence>
<dbReference type="RefSeq" id="WP_189062040.1">
    <property type="nucleotide sequence ID" value="NZ_BMMK01000061.1"/>
</dbReference>
<dbReference type="Gene3D" id="3.40.630.30">
    <property type="match status" value="1"/>
</dbReference>
<evidence type="ECO:0000313" key="3">
    <source>
        <dbReference type="Proteomes" id="UP000637578"/>
    </source>
</evidence>
<protein>
    <recommendedName>
        <fullName evidence="1">N-acetyltransferase domain-containing protein</fullName>
    </recommendedName>
</protein>
<dbReference type="EMBL" id="BMMK01000061">
    <property type="protein sequence ID" value="GGM83374.1"/>
    <property type="molecule type" value="Genomic_DNA"/>
</dbReference>
<comment type="caution">
    <text evidence="2">The sequence shown here is derived from an EMBL/GenBank/DDBJ whole genome shotgun (WGS) entry which is preliminary data.</text>
</comment>
<dbReference type="SUPFAM" id="SSF55729">
    <property type="entry name" value="Acyl-CoA N-acyltransferases (Nat)"/>
    <property type="match status" value="1"/>
</dbReference>
<keyword evidence="3" id="KW-1185">Reference proteome</keyword>
<feature type="domain" description="N-acetyltransferase" evidence="1">
    <location>
        <begin position="5"/>
        <end position="182"/>
    </location>
</feature>
<dbReference type="Proteomes" id="UP000637578">
    <property type="component" value="Unassembled WGS sequence"/>
</dbReference>
<accession>A0A8J3CKN2</accession>
<gene>
    <name evidence="2" type="ORF">GCM10012275_62500</name>
</gene>
<dbReference type="Pfam" id="PF00583">
    <property type="entry name" value="Acetyltransf_1"/>
    <property type="match status" value="1"/>
</dbReference>
<evidence type="ECO:0000259" key="1">
    <source>
        <dbReference type="PROSITE" id="PS51186"/>
    </source>
</evidence>
<name>A0A8J3CKN2_9PSEU</name>
<dbReference type="AlphaFoldDB" id="A0A8J3CKN2"/>
<reference evidence="2" key="2">
    <citation type="submission" date="2020-09" db="EMBL/GenBank/DDBJ databases">
        <authorList>
            <person name="Sun Q."/>
            <person name="Zhou Y."/>
        </authorList>
    </citation>
    <scope>NUCLEOTIDE SEQUENCE</scope>
    <source>
        <strain evidence="2">CGMCC 4.5737</strain>
    </source>
</reference>
<dbReference type="InterPro" id="IPR000182">
    <property type="entry name" value="GNAT_dom"/>
</dbReference>
<evidence type="ECO:0000313" key="2">
    <source>
        <dbReference type="EMBL" id="GGM83374.1"/>
    </source>
</evidence>
<dbReference type="PROSITE" id="PS51186">
    <property type="entry name" value="GNAT"/>
    <property type="match status" value="1"/>
</dbReference>
<reference evidence="2" key="1">
    <citation type="journal article" date="2014" name="Int. J. Syst. Evol. Microbiol.">
        <title>Complete genome sequence of Corynebacterium casei LMG S-19264T (=DSM 44701T), isolated from a smear-ripened cheese.</title>
        <authorList>
            <consortium name="US DOE Joint Genome Institute (JGI-PGF)"/>
            <person name="Walter F."/>
            <person name="Albersmeier A."/>
            <person name="Kalinowski J."/>
            <person name="Ruckert C."/>
        </authorList>
    </citation>
    <scope>NUCLEOTIDE SEQUENCE</scope>
    <source>
        <strain evidence="2">CGMCC 4.5737</strain>
    </source>
</reference>
<dbReference type="InterPro" id="IPR016181">
    <property type="entry name" value="Acyl_CoA_acyltransferase"/>
</dbReference>
<organism evidence="2 3">
    <name type="scientific">Longimycelium tulufanense</name>
    <dbReference type="NCBI Taxonomy" id="907463"/>
    <lineage>
        <taxon>Bacteria</taxon>
        <taxon>Bacillati</taxon>
        <taxon>Actinomycetota</taxon>
        <taxon>Actinomycetes</taxon>
        <taxon>Pseudonocardiales</taxon>
        <taxon>Pseudonocardiaceae</taxon>
        <taxon>Longimycelium</taxon>
    </lineage>
</organism>
<proteinExistence type="predicted"/>
<dbReference type="GO" id="GO:0016747">
    <property type="term" value="F:acyltransferase activity, transferring groups other than amino-acyl groups"/>
    <property type="evidence" value="ECO:0007669"/>
    <property type="project" value="InterPro"/>
</dbReference>